<evidence type="ECO:0000256" key="7">
    <source>
        <dbReference type="ARBA" id="ARBA00022741"/>
    </source>
</evidence>
<dbReference type="InterPro" id="IPR004161">
    <property type="entry name" value="EFTu-like_2"/>
</dbReference>
<feature type="domain" description="Tr-type G" evidence="12">
    <location>
        <begin position="301"/>
        <end position="532"/>
    </location>
</feature>
<evidence type="ECO:0000256" key="4">
    <source>
        <dbReference type="ARBA" id="ARBA00022481"/>
    </source>
</evidence>
<dbReference type="SUPFAM" id="SSF50465">
    <property type="entry name" value="EF-Tu/eEF-1alpha/eIF2-gamma C-terminal domain"/>
    <property type="match status" value="1"/>
</dbReference>
<dbReference type="Pfam" id="PF00009">
    <property type="entry name" value="GTP_EFTU"/>
    <property type="match status" value="1"/>
</dbReference>
<keyword evidence="6" id="KW-0479">Metal-binding</keyword>
<name>A0A166GXJ2_DAUCS</name>
<dbReference type="InterPro" id="IPR027417">
    <property type="entry name" value="P-loop_NTPase"/>
</dbReference>
<accession>A0A166GXJ2</accession>
<dbReference type="SUPFAM" id="SSF90209">
    <property type="entry name" value="Ran binding protein zinc finger-like"/>
    <property type="match status" value="1"/>
</dbReference>
<dbReference type="Gramene" id="KZN09467">
    <property type="protein sequence ID" value="KZN09467"/>
    <property type="gene ID" value="DCAR_002123"/>
</dbReference>
<dbReference type="PROSITE" id="PS51722">
    <property type="entry name" value="G_TR_2"/>
    <property type="match status" value="1"/>
</dbReference>
<keyword evidence="5" id="KW-0963">Cytoplasm</keyword>
<dbReference type="InterPro" id="IPR054696">
    <property type="entry name" value="GTP-eEF1A_C"/>
</dbReference>
<dbReference type="FunFam" id="3.40.50.300:FF:001277">
    <property type="entry name" value="Elongation factor 1 alpha-like protein"/>
    <property type="match status" value="1"/>
</dbReference>
<dbReference type="InterPro" id="IPR036443">
    <property type="entry name" value="Znf_RanBP2_sf"/>
</dbReference>
<dbReference type="PANTHER" id="PTHR23115">
    <property type="entry name" value="TRANSLATION FACTOR"/>
    <property type="match status" value="1"/>
</dbReference>
<dbReference type="KEGG" id="dcr:108205380"/>
<dbReference type="FunFam" id="2.40.30.10:FF:000020">
    <property type="entry name" value="Translation elongation factor EF-1"/>
    <property type="match status" value="1"/>
</dbReference>
<evidence type="ECO:0000256" key="3">
    <source>
        <dbReference type="ARBA" id="ARBA00007249"/>
    </source>
</evidence>
<feature type="compositionally biased region" description="Polar residues" evidence="11">
    <location>
        <begin position="222"/>
        <end position="235"/>
    </location>
</feature>
<keyword evidence="4" id="KW-0488">Methylation</keyword>
<comment type="similarity">
    <text evidence="3">Belongs to the TRAFAC class translation factor GTPase superfamily. Classic translation factor GTPase family. EF-Tu/EF-1A subfamily.</text>
</comment>
<dbReference type="InterPro" id="IPR000795">
    <property type="entry name" value="T_Tr_GTP-bd_dom"/>
</dbReference>
<feature type="region of interest" description="Disordered" evidence="11">
    <location>
        <begin position="183"/>
        <end position="244"/>
    </location>
</feature>
<evidence type="ECO:0000256" key="8">
    <source>
        <dbReference type="ARBA" id="ARBA00022771"/>
    </source>
</evidence>
<evidence type="ECO:0000256" key="5">
    <source>
        <dbReference type="ARBA" id="ARBA00022490"/>
    </source>
</evidence>
<evidence type="ECO:0000256" key="9">
    <source>
        <dbReference type="ARBA" id="ARBA00022833"/>
    </source>
</evidence>
<evidence type="ECO:0000256" key="2">
    <source>
        <dbReference type="ARBA" id="ARBA00004496"/>
    </source>
</evidence>
<evidence type="ECO:0000259" key="12">
    <source>
        <dbReference type="PROSITE" id="PS51722"/>
    </source>
</evidence>
<evidence type="ECO:0000313" key="13">
    <source>
        <dbReference type="EMBL" id="KZN09467.1"/>
    </source>
</evidence>
<dbReference type="GO" id="GO:0005525">
    <property type="term" value="F:GTP binding"/>
    <property type="evidence" value="ECO:0007669"/>
    <property type="project" value="UniProtKB-KW"/>
</dbReference>
<dbReference type="CDD" id="cd04093">
    <property type="entry name" value="HBS1_C_III"/>
    <property type="match status" value="1"/>
</dbReference>
<dbReference type="InterPro" id="IPR009000">
    <property type="entry name" value="Transl_B-barrel_sf"/>
</dbReference>
<keyword evidence="10" id="KW-0342">GTP-binding</keyword>
<sequence length="729" mass="79862">MPRKVKFGVDHDDDDEYDMYDDDYDDCGDDYDYEDDTPRVEEKGVESRTKHVSIDSAIWRCPICTYDNEDNMPCCDICGVFRNPLVKSGSNSNINSVGGICKDSGVSVMAKSLFASLPHTKKGATIQPEKVEILAKEDNNTYKPGNTKGLFHDINKTFSSSNYYKFKKAPFKFDVPSPDDLVSTGMRSSRLGSKVADSKLSTSQVPSRARDSSKNSCEPLVTTKQSGAPSIVSKTNSKRAENDALTSLEGREKKSLSDNLNHMSLNVNSEKLKDVNGERATSQSQYKPEKWMLPNQSEDSLSQLNLAIVGHVDSGKSTLSGRLLHLLGRISQKQMHKYEKDAKNQGKGSFAYAWALDESTEERERGITMTVAVAYFDTKKYHVVLLDSPGHKDFIPNMISGATQADAAVLVIDASPGSFEVGIDSTGGQTREHAQLIRSFGVDQLIVAINKMDGVEYSKDRFNMIKQQLGTFLRSCGFKDSSLYWIPLSAIENQNLVASASDVRLSSWYNGPCLLDTINSIQPPTRDYSKPLRMPICDFIKSQSQGQGSASGKLEAGALRSGSKVLLMPSGDIGVVRSIERDSQPCVVARAGDNVALSLQAIEGSRVKTGDVLCHPDFPVAVAKHLELKVLILDVTTPILAGSQLEFHVHHAKEAARVVKILSLLDSKTGKVTKKAPRCLLSKQSAVVEVVTQETVCVEEFSSSKSLGRVFLRSEGRTVAVGVITRIIE</sequence>
<evidence type="ECO:0000256" key="6">
    <source>
        <dbReference type="ARBA" id="ARBA00022723"/>
    </source>
</evidence>
<dbReference type="AlphaFoldDB" id="A0A166GXJ2"/>
<evidence type="ECO:0000256" key="10">
    <source>
        <dbReference type="ARBA" id="ARBA00023134"/>
    </source>
</evidence>
<keyword evidence="8" id="KW-0863">Zinc-finger</keyword>
<dbReference type="InterPro" id="IPR001876">
    <property type="entry name" value="Znf_RanBP2"/>
</dbReference>
<dbReference type="GO" id="GO:0006412">
    <property type="term" value="P:translation"/>
    <property type="evidence" value="ECO:0007669"/>
    <property type="project" value="UniProtKB-KW"/>
</dbReference>
<dbReference type="Gene3D" id="2.40.30.10">
    <property type="entry name" value="Translation factors"/>
    <property type="match status" value="2"/>
</dbReference>
<dbReference type="GO" id="GO:0005737">
    <property type="term" value="C:cytoplasm"/>
    <property type="evidence" value="ECO:0007669"/>
    <property type="project" value="UniProtKB-SubCell"/>
</dbReference>
<comment type="function">
    <text evidence="1">This protein promotes the GTP-dependent binding of aminoacyl-tRNA to the A-site of ribosomes during protein biosynthesis.</text>
</comment>
<dbReference type="EMBL" id="LNRQ01000001">
    <property type="protein sequence ID" value="KZN09467.1"/>
    <property type="molecule type" value="Genomic_DNA"/>
</dbReference>
<keyword evidence="7" id="KW-0547">Nucleotide-binding</keyword>
<dbReference type="PRINTS" id="PR00315">
    <property type="entry name" value="ELONGATNFCT"/>
</dbReference>
<gene>
    <name evidence="13" type="ORF">DCAR_002123</name>
</gene>
<dbReference type="Pfam" id="PF03144">
    <property type="entry name" value="GTP_EFTU_D2"/>
    <property type="match status" value="1"/>
</dbReference>
<dbReference type="OMA" id="HIHHAKV"/>
<dbReference type="OrthoDB" id="342024at2759"/>
<dbReference type="Pfam" id="PF22594">
    <property type="entry name" value="GTP-eEF1A_C"/>
    <property type="match status" value="1"/>
</dbReference>
<comment type="subcellular location">
    <subcellularLocation>
        <location evidence="2">Cytoplasm</location>
    </subcellularLocation>
</comment>
<dbReference type="Gene3D" id="3.40.50.300">
    <property type="entry name" value="P-loop containing nucleotide triphosphate hydrolases"/>
    <property type="match status" value="1"/>
</dbReference>
<dbReference type="FunFam" id="2.40.30.10:FF:000060">
    <property type="entry name" value="elongation factor 1-alpha isoform X4"/>
    <property type="match status" value="1"/>
</dbReference>
<dbReference type="CDD" id="cd01883">
    <property type="entry name" value="EF1_alpha"/>
    <property type="match status" value="1"/>
</dbReference>
<evidence type="ECO:0000256" key="11">
    <source>
        <dbReference type="SAM" id="MobiDB-lite"/>
    </source>
</evidence>
<dbReference type="GO" id="GO:0008270">
    <property type="term" value="F:zinc ion binding"/>
    <property type="evidence" value="ECO:0007669"/>
    <property type="project" value="UniProtKB-KW"/>
</dbReference>
<reference evidence="13" key="1">
    <citation type="journal article" date="2016" name="Nat. Genet.">
        <title>A high-quality carrot genome assembly provides new insights into carotenoid accumulation and asterid genome evolution.</title>
        <authorList>
            <person name="Iorizzo M."/>
            <person name="Ellison S."/>
            <person name="Senalik D."/>
            <person name="Zeng P."/>
            <person name="Satapoomin P."/>
            <person name="Huang J."/>
            <person name="Bowman M."/>
            <person name="Iovene M."/>
            <person name="Sanseverino W."/>
            <person name="Cavagnaro P."/>
            <person name="Yildiz M."/>
            <person name="Macko-Podgorni A."/>
            <person name="Moranska E."/>
            <person name="Grzebelus E."/>
            <person name="Grzebelus D."/>
            <person name="Ashrafi H."/>
            <person name="Zheng Z."/>
            <person name="Cheng S."/>
            <person name="Spooner D."/>
            <person name="Van Deynze A."/>
            <person name="Simon P."/>
        </authorList>
    </citation>
    <scope>NUCLEOTIDE SEQUENCE [LARGE SCALE GENOMIC DNA]</scope>
    <source>
        <tissue evidence="13">Leaf</tissue>
    </source>
</reference>
<dbReference type="GO" id="GO:0003924">
    <property type="term" value="F:GTPase activity"/>
    <property type="evidence" value="ECO:0007669"/>
    <property type="project" value="InterPro"/>
</dbReference>
<protein>
    <recommendedName>
        <fullName evidence="12">Tr-type G domain-containing protein</fullName>
    </recommendedName>
</protein>
<proteinExistence type="inferred from homology"/>
<dbReference type="PROSITE" id="PS01358">
    <property type="entry name" value="ZF_RANBP2_1"/>
    <property type="match status" value="1"/>
</dbReference>
<dbReference type="SUPFAM" id="SSF52540">
    <property type="entry name" value="P-loop containing nucleoside triphosphate hydrolases"/>
    <property type="match status" value="1"/>
</dbReference>
<organism evidence="13">
    <name type="scientific">Daucus carota subsp. sativus</name>
    <name type="common">Carrot</name>
    <dbReference type="NCBI Taxonomy" id="79200"/>
    <lineage>
        <taxon>Eukaryota</taxon>
        <taxon>Viridiplantae</taxon>
        <taxon>Streptophyta</taxon>
        <taxon>Embryophyta</taxon>
        <taxon>Tracheophyta</taxon>
        <taxon>Spermatophyta</taxon>
        <taxon>Magnoliopsida</taxon>
        <taxon>eudicotyledons</taxon>
        <taxon>Gunneridae</taxon>
        <taxon>Pentapetalae</taxon>
        <taxon>asterids</taxon>
        <taxon>campanulids</taxon>
        <taxon>Apiales</taxon>
        <taxon>Apiaceae</taxon>
        <taxon>Apioideae</taxon>
        <taxon>Scandiceae</taxon>
        <taxon>Daucinae</taxon>
        <taxon>Daucus</taxon>
        <taxon>Daucus sect. Daucus</taxon>
    </lineage>
</organism>
<dbReference type="SUPFAM" id="SSF50447">
    <property type="entry name" value="Translation proteins"/>
    <property type="match status" value="1"/>
</dbReference>
<dbReference type="InterPro" id="IPR050100">
    <property type="entry name" value="TRAFAC_GTPase_members"/>
</dbReference>
<evidence type="ECO:0000256" key="1">
    <source>
        <dbReference type="ARBA" id="ARBA00003982"/>
    </source>
</evidence>
<dbReference type="GO" id="GO:1902373">
    <property type="term" value="P:negative regulation of mRNA catabolic process"/>
    <property type="evidence" value="ECO:0007669"/>
    <property type="project" value="EnsemblPlants"/>
</dbReference>
<dbReference type="STRING" id="79200.A0A166GXJ2"/>
<dbReference type="InterPro" id="IPR009001">
    <property type="entry name" value="Transl_elong_EF1A/Init_IF2_C"/>
</dbReference>
<keyword evidence="9" id="KW-0862">Zinc</keyword>
<comment type="caution">
    <text evidence="13">The sequence shown here is derived from an EMBL/GenBank/DDBJ whole genome shotgun (WGS) entry which is preliminary data.</text>
</comment>
<dbReference type="GO" id="GO:0070481">
    <property type="term" value="P:nuclear-transcribed mRNA catabolic process, non-stop decay"/>
    <property type="evidence" value="ECO:0007669"/>
    <property type="project" value="EnsemblPlants"/>
</dbReference>